<protein>
    <recommendedName>
        <fullName evidence="4">DUF4220 domain-containing protein</fullName>
    </recommendedName>
</protein>
<dbReference type="PANTHER" id="PTHR31325">
    <property type="entry name" value="OS01G0798800 PROTEIN-RELATED"/>
    <property type="match status" value="1"/>
</dbReference>
<feature type="region of interest" description="Disordered" evidence="1">
    <location>
        <begin position="25"/>
        <end position="46"/>
    </location>
</feature>
<name>A0A8J5VUD2_ZIZPA</name>
<keyword evidence="3" id="KW-1185">Reference proteome</keyword>
<dbReference type="AlphaFoldDB" id="A0A8J5VUD2"/>
<gene>
    <name evidence="2" type="ORF">GUJ93_ZPchr0007g3146</name>
</gene>
<accession>A0A8J5VUD2</accession>
<dbReference type="OrthoDB" id="680341at2759"/>
<organism evidence="2 3">
    <name type="scientific">Zizania palustris</name>
    <name type="common">Northern wild rice</name>
    <dbReference type="NCBI Taxonomy" id="103762"/>
    <lineage>
        <taxon>Eukaryota</taxon>
        <taxon>Viridiplantae</taxon>
        <taxon>Streptophyta</taxon>
        <taxon>Embryophyta</taxon>
        <taxon>Tracheophyta</taxon>
        <taxon>Spermatophyta</taxon>
        <taxon>Magnoliopsida</taxon>
        <taxon>Liliopsida</taxon>
        <taxon>Poales</taxon>
        <taxon>Poaceae</taxon>
        <taxon>BOP clade</taxon>
        <taxon>Oryzoideae</taxon>
        <taxon>Oryzeae</taxon>
        <taxon>Zizaniinae</taxon>
        <taxon>Zizania</taxon>
    </lineage>
</organism>
<feature type="compositionally biased region" description="Basic and acidic residues" evidence="1">
    <location>
        <begin position="32"/>
        <end position="46"/>
    </location>
</feature>
<evidence type="ECO:0000256" key="1">
    <source>
        <dbReference type="SAM" id="MobiDB-lite"/>
    </source>
</evidence>
<reference evidence="2" key="2">
    <citation type="submission" date="2021-02" db="EMBL/GenBank/DDBJ databases">
        <authorList>
            <person name="Kimball J.A."/>
            <person name="Haas M.W."/>
            <person name="Macchietto M."/>
            <person name="Kono T."/>
            <person name="Duquette J."/>
            <person name="Shao M."/>
        </authorList>
    </citation>
    <scope>NUCLEOTIDE SEQUENCE</scope>
    <source>
        <tissue evidence="2">Fresh leaf tissue</tissue>
    </source>
</reference>
<evidence type="ECO:0008006" key="4">
    <source>
        <dbReference type="Google" id="ProtNLM"/>
    </source>
</evidence>
<comment type="caution">
    <text evidence="2">The sequence shown here is derived from an EMBL/GenBank/DDBJ whole genome shotgun (WGS) entry which is preliminary data.</text>
</comment>
<reference evidence="2" key="1">
    <citation type="journal article" date="2021" name="bioRxiv">
        <title>Whole Genome Assembly and Annotation of Northern Wild Rice, Zizania palustris L., Supports a Whole Genome Duplication in the Zizania Genus.</title>
        <authorList>
            <person name="Haas M."/>
            <person name="Kono T."/>
            <person name="Macchietto M."/>
            <person name="Millas R."/>
            <person name="McGilp L."/>
            <person name="Shao M."/>
            <person name="Duquette J."/>
            <person name="Hirsch C.N."/>
            <person name="Kimball J."/>
        </authorList>
    </citation>
    <scope>NUCLEOTIDE SEQUENCE</scope>
    <source>
        <tissue evidence="2">Fresh leaf tissue</tissue>
    </source>
</reference>
<evidence type="ECO:0000313" key="2">
    <source>
        <dbReference type="EMBL" id="KAG8081270.1"/>
    </source>
</evidence>
<dbReference type="InterPro" id="IPR007658">
    <property type="entry name" value="DUF594"/>
</dbReference>
<dbReference type="Pfam" id="PF04578">
    <property type="entry name" value="DUF594"/>
    <property type="match status" value="1"/>
</dbReference>
<evidence type="ECO:0000313" key="3">
    <source>
        <dbReference type="Proteomes" id="UP000729402"/>
    </source>
</evidence>
<proteinExistence type="predicted"/>
<dbReference type="Proteomes" id="UP000729402">
    <property type="component" value="Unassembled WGS sequence"/>
</dbReference>
<dbReference type="EMBL" id="JAAALK010000282">
    <property type="protein sequence ID" value="KAG8081270.1"/>
    <property type="molecule type" value="Genomic_DNA"/>
</dbReference>
<sequence>MLYVRPKILDDIVFIQSKRLSCSSRKSKSNKARGDVDDRNSNTKSNYDKKIEQCRYRGEGILKHDGEGILKHNNLRNEIQMQLKSREVRDVPVDKQDLLDVVLLGSIQNRDFDESLLMWHIANDLSGDAVGDGRHWPAPLPRHVRRGTALLSIGGGVEARTGRRPDDAALEVNKSREPAEVKGDRSKSVLFDACILAKVLRNLQDATMWKVVAGVWREMLTYAVGKCLGSTHVEQLSCGGELITMVWFLFLMAHMGIGDMYQIKQGDAKAKLIVHDQ</sequence>